<dbReference type="Proteomes" id="UP000291116">
    <property type="component" value="Unassembled WGS sequence"/>
</dbReference>
<protein>
    <recommendedName>
        <fullName evidence="3">ATP-grasp domain-containing protein</fullName>
    </recommendedName>
</protein>
<dbReference type="EMBL" id="CAACVS010000335">
    <property type="protein sequence ID" value="VEU41154.1"/>
    <property type="molecule type" value="Genomic_DNA"/>
</dbReference>
<dbReference type="OrthoDB" id="202825at2759"/>
<dbReference type="InterPro" id="IPR004344">
    <property type="entry name" value="TTL/TTLL_fam"/>
</dbReference>
<accession>A0A448ZGI9</accession>
<sequence length="500" mass="55169">MKFGKVSQTIKANISGVGGSGHKLNDGGNRDAVQNDQPREAIVVGPLQSEGNHAFISVRSPWEWVMDGVCTQNGAGLVAITRVGASGDLPSGKLASIAAVAVASHPRQSSTSRRRQQRGINTAATDANCTLRVEIVSNRSTGHNSNHARPWSLEVFHCTSQAFDGLDDKDELARTLKRCRCEDMNISPPSQLINWDVTKEECRNVVGNSLPHLSKESNGDSSTAIAVLKEPMGSRGTGVFFVRDADEIHSIIEQHRQRAVSESGFLDNLIAQKGRIPSWVLQAEVKPCLLIRDRRKFHIRTYVVCVETNVMLDEPLDGEEEEDLVKLFLYNRHEIRIASEPMPSSPCDAAGSSERSRGAHITETFDRGLLQDEPELVARNLHHKVENFVANAMEALYPDMERRVARSASALDGENEASRGCMVLPHKFAIAGLDLLVTEQERIYLLEANINPAAPPPETVTEEFQSHLIGFFRDTMELVTSGSKTSDRNNFFSTKSILRR</sequence>
<evidence type="ECO:0000313" key="2">
    <source>
        <dbReference type="Proteomes" id="UP000291116"/>
    </source>
</evidence>
<dbReference type="Gene3D" id="3.30.470.20">
    <property type="entry name" value="ATP-grasp fold, B domain"/>
    <property type="match status" value="1"/>
</dbReference>
<reference evidence="1 2" key="1">
    <citation type="submission" date="2019-01" db="EMBL/GenBank/DDBJ databases">
        <authorList>
            <person name="Ferrante I. M."/>
        </authorList>
    </citation>
    <scope>NUCLEOTIDE SEQUENCE [LARGE SCALE GENOMIC DNA]</scope>
    <source>
        <strain evidence="1 2">B856</strain>
    </source>
</reference>
<proteinExistence type="predicted"/>
<dbReference type="AlphaFoldDB" id="A0A448ZGI9"/>
<evidence type="ECO:0008006" key="3">
    <source>
        <dbReference type="Google" id="ProtNLM"/>
    </source>
</evidence>
<organism evidence="1 2">
    <name type="scientific">Pseudo-nitzschia multistriata</name>
    <dbReference type="NCBI Taxonomy" id="183589"/>
    <lineage>
        <taxon>Eukaryota</taxon>
        <taxon>Sar</taxon>
        <taxon>Stramenopiles</taxon>
        <taxon>Ochrophyta</taxon>
        <taxon>Bacillariophyta</taxon>
        <taxon>Bacillariophyceae</taxon>
        <taxon>Bacillariophycidae</taxon>
        <taxon>Bacillariales</taxon>
        <taxon>Bacillariaceae</taxon>
        <taxon>Pseudo-nitzschia</taxon>
    </lineage>
</organism>
<evidence type="ECO:0000313" key="1">
    <source>
        <dbReference type="EMBL" id="VEU41154.1"/>
    </source>
</evidence>
<gene>
    <name evidence="1" type="ORF">PSNMU_V1.4_AUG-EV-PASAV3_0081210</name>
</gene>
<name>A0A448ZGI9_9STRA</name>
<dbReference type="Pfam" id="PF03133">
    <property type="entry name" value="TTL"/>
    <property type="match status" value="1"/>
</dbReference>
<dbReference type="SUPFAM" id="SSF56059">
    <property type="entry name" value="Glutathione synthetase ATP-binding domain-like"/>
    <property type="match status" value="1"/>
</dbReference>
<keyword evidence="2" id="KW-1185">Reference proteome</keyword>